<evidence type="ECO:0000256" key="7">
    <source>
        <dbReference type="ARBA" id="ARBA00023310"/>
    </source>
</evidence>
<dbReference type="Gene3D" id="2.60.15.10">
    <property type="entry name" value="F0F1 ATP synthase delta/epsilon subunit, N-terminal"/>
    <property type="match status" value="1"/>
</dbReference>
<dbReference type="InterPro" id="IPR020547">
    <property type="entry name" value="ATP_synth_F1_esu_C"/>
</dbReference>
<keyword evidence="7" id="KW-0066">ATP synthesis</keyword>
<feature type="domain" description="ATP synthase epsilon subunit C-terminal" evidence="8">
    <location>
        <begin position="91"/>
        <end position="132"/>
    </location>
</feature>
<keyword evidence="6" id="KW-0139">CF(1)</keyword>
<sequence length="137" mass="14359">MAFLVELVSPERILFEGDAVMVVARTTGGDIAFLPGHVPYLGALEISKLRIMQEADGGPRFETVVAVHGGFVEVSGEGVKILSDVAELGTDIDVVRARTAMEAAEAALRSDPENVEAKQALQRASVRLDAAGATPSA</sequence>
<dbReference type="PANTHER" id="PTHR13822">
    <property type="entry name" value="ATP SYNTHASE DELTA/EPSILON CHAIN"/>
    <property type="match status" value="1"/>
</dbReference>
<organism evidence="11">
    <name type="scientific">freshwater metagenome</name>
    <dbReference type="NCBI Taxonomy" id="449393"/>
    <lineage>
        <taxon>unclassified sequences</taxon>
        <taxon>metagenomes</taxon>
        <taxon>ecological metagenomes</taxon>
    </lineage>
</organism>
<dbReference type="AlphaFoldDB" id="A0A6J7NNA1"/>
<keyword evidence="5" id="KW-0472">Membrane</keyword>
<dbReference type="Pfam" id="PF00401">
    <property type="entry name" value="ATP-synt_DE"/>
    <property type="match status" value="1"/>
</dbReference>
<dbReference type="InterPro" id="IPR036771">
    <property type="entry name" value="ATPsynth_dsu/esu_N"/>
</dbReference>
<protein>
    <submittedName>
        <fullName evidence="11">Unannotated protein</fullName>
    </submittedName>
</protein>
<dbReference type="InterPro" id="IPR020546">
    <property type="entry name" value="ATP_synth_F1_dsu/esu_N"/>
</dbReference>
<keyword evidence="3" id="KW-0813">Transport</keyword>
<evidence type="ECO:0000256" key="1">
    <source>
        <dbReference type="ARBA" id="ARBA00004170"/>
    </source>
</evidence>
<dbReference type="NCBIfam" id="TIGR01216">
    <property type="entry name" value="ATP_synt_epsi"/>
    <property type="match status" value="1"/>
</dbReference>
<evidence type="ECO:0000259" key="8">
    <source>
        <dbReference type="Pfam" id="PF00401"/>
    </source>
</evidence>
<dbReference type="GO" id="GO:0045259">
    <property type="term" value="C:proton-transporting ATP synthase complex"/>
    <property type="evidence" value="ECO:0007669"/>
    <property type="project" value="UniProtKB-KW"/>
</dbReference>
<evidence type="ECO:0000259" key="9">
    <source>
        <dbReference type="Pfam" id="PF02823"/>
    </source>
</evidence>
<dbReference type="EMBL" id="CAFAAH010000042">
    <property type="protein sequence ID" value="CAB4791142.1"/>
    <property type="molecule type" value="Genomic_DNA"/>
</dbReference>
<name>A0A6J7NNA1_9ZZZZ</name>
<dbReference type="Pfam" id="PF02823">
    <property type="entry name" value="ATP-synt_DE_N"/>
    <property type="match status" value="1"/>
</dbReference>
<evidence type="ECO:0000313" key="10">
    <source>
        <dbReference type="EMBL" id="CAB4791142.1"/>
    </source>
</evidence>
<evidence type="ECO:0000256" key="4">
    <source>
        <dbReference type="ARBA" id="ARBA00023065"/>
    </source>
</evidence>
<gene>
    <name evidence="10" type="ORF">UFOPK2996_00469</name>
    <name evidence="11" type="ORF">UFOPK3974_01103</name>
</gene>
<keyword evidence="4" id="KW-0406">Ion transport</keyword>
<accession>A0A6J7NNA1</accession>
<evidence type="ECO:0000256" key="6">
    <source>
        <dbReference type="ARBA" id="ARBA00023196"/>
    </source>
</evidence>
<proteinExistence type="inferred from homology"/>
<feature type="domain" description="ATP synthase F1 complex delta/epsilon subunit N-terminal" evidence="9">
    <location>
        <begin position="5"/>
        <end position="86"/>
    </location>
</feature>
<dbReference type="GO" id="GO:0046933">
    <property type="term" value="F:proton-transporting ATP synthase activity, rotational mechanism"/>
    <property type="evidence" value="ECO:0007669"/>
    <property type="project" value="InterPro"/>
</dbReference>
<evidence type="ECO:0000256" key="2">
    <source>
        <dbReference type="ARBA" id="ARBA00005712"/>
    </source>
</evidence>
<evidence type="ECO:0000313" key="11">
    <source>
        <dbReference type="EMBL" id="CAB4994038.1"/>
    </source>
</evidence>
<evidence type="ECO:0000256" key="5">
    <source>
        <dbReference type="ARBA" id="ARBA00023136"/>
    </source>
</evidence>
<comment type="similarity">
    <text evidence="2">Belongs to the ATPase epsilon chain family.</text>
</comment>
<dbReference type="InterPro" id="IPR001469">
    <property type="entry name" value="ATP_synth_F1_dsu/esu"/>
</dbReference>
<dbReference type="SUPFAM" id="SSF51344">
    <property type="entry name" value="Epsilon subunit of F1F0-ATP synthase N-terminal domain"/>
    <property type="match status" value="1"/>
</dbReference>
<dbReference type="HAMAP" id="MF_00530">
    <property type="entry name" value="ATP_synth_epsil_bac"/>
    <property type="match status" value="1"/>
</dbReference>
<reference evidence="11" key="1">
    <citation type="submission" date="2020-05" db="EMBL/GenBank/DDBJ databases">
        <authorList>
            <person name="Chiriac C."/>
            <person name="Salcher M."/>
            <person name="Ghai R."/>
            <person name="Kavagutti S V."/>
        </authorList>
    </citation>
    <scope>NUCLEOTIDE SEQUENCE</scope>
</reference>
<dbReference type="EMBL" id="CAFBOR010000159">
    <property type="protein sequence ID" value="CAB4994038.1"/>
    <property type="molecule type" value="Genomic_DNA"/>
</dbReference>
<dbReference type="CDD" id="cd12152">
    <property type="entry name" value="F1-ATPase_delta"/>
    <property type="match status" value="1"/>
</dbReference>
<comment type="subcellular location">
    <subcellularLocation>
        <location evidence="1">Membrane</location>
        <topology evidence="1">Peripheral membrane protein</topology>
    </subcellularLocation>
</comment>
<evidence type="ECO:0000256" key="3">
    <source>
        <dbReference type="ARBA" id="ARBA00022448"/>
    </source>
</evidence>
<dbReference type="PANTHER" id="PTHR13822:SF10">
    <property type="entry name" value="ATP SYNTHASE EPSILON CHAIN, CHLOROPLASTIC"/>
    <property type="match status" value="1"/>
</dbReference>